<dbReference type="InterPro" id="IPR035926">
    <property type="entry name" value="NusB-like_sf"/>
</dbReference>
<dbReference type="InterPro" id="IPR006027">
    <property type="entry name" value="NusB_RsmB_TIM44"/>
</dbReference>
<evidence type="ECO:0000256" key="1">
    <source>
        <dbReference type="ARBA" id="ARBA00005952"/>
    </source>
</evidence>
<evidence type="ECO:0000313" key="9">
    <source>
        <dbReference type="EMBL" id="PSR31892.1"/>
    </source>
</evidence>
<dbReference type="NCBIfam" id="TIGR01951">
    <property type="entry name" value="nusB"/>
    <property type="match status" value="1"/>
</dbReference>
<evidence type="ECO:0000256" key="5">
    <source>
        <dbReference type="ARBA" id="ARBA00023163"/>
    </source>
</evidence>
<reference evidence="9 10" key="1">
    <citation type="journal article" date="2014" name="BMC Genomics">
        <title>Comparison of environmental and isolate Sulfobacillus genomes reveals diverse carbon, sulfur, nitrogen, and hydrogen metabolisms.</title>
        <authorList>
            <person name="Justice N.B."/>
            <person name="Norman A."/>
            <person name="Brown C.T."/>
            <person name="Singh A."/>
            <person name="Thomas B.C."/>
            <person name="Banfield J.F."/>
        </authorList>
    </citation>
    <scope>NUCLEOTIDE SEQUENCE [LARGE SCALE GENOMIC DNA]</scope>
    <source>
        <strain evidence="9">AMDSBA1</strain>
    </source>
</reference>
<dbReference type="PANTHER" id="PTHR11078:SF3">
    <property type="entry name" value="ANTITERMINATION NUSB DOMAIN-CONTAINING PROTEIN"/>
    <property type="match status" value="1"/>
</dbReference>
<dbReference type="PANTHER" id="PTHR11078">
    <property type="entry name" value="N UTILIZATION SUBSTANCE PROTEIN B-RELATED"/>
    <property type="match status" value="1"/>
</dbReference>
<evidence type="ECO:0000256" key="2">
    <source>
        <dbReference type="ARBA" id="ARBA00022814"/>
    </source>
</evidence>
<dbReference type="CDD" id="cd00619">
    <property type="entry name" value="Terminator_NusB"/>
    <property type="match status" value="1"/>
</dbReference>
<dbReference type="SUPFAM" id="SSF48013">
    <property type="entry name" value="NusB-like"/>
    <property type="match status" value="1"/>
</dbReference>
<comment type="similarity">
    <text evidence="1 6">Belongs to the NusB family.</text>
</comment>
<evidence type="ECO:0000256" key="6">
    <source>
        <dbReference type="HAMAP-Rule" id="MF_00073"/>
    </source>
</evidence>
<organism evidence="9 10">
    <name type="scientific">Sulfobacillus benefaciens</name>
    <dbReference type="NCBI Taxonomy" id="453960"/>
    <lineage>
        <taxon>Bacteria</taxon>
        <taxon>Bacillati</taxon>
        <taxon>Bacillota</taxon>
        <taxon>Clostridia</taxon>
        <taxon>Eubacteriales</taxon>
        <taxon>Clostridiales Family XVII. Incertae Sedis</taxon>
        <taxon>Sulfobacillus</taxon>
    </lineage>
</organism>
<dbReference type="Pfam" id="PF01029">
    <property type="entry name" value="NusB"/>
    <property type="match status" value="1"/>
</dbReference>
<gene>
    <name evidence="6 9" type="primary">nusB</name>
    <name evidence="9" type="ORF">C7B43_01340</name>
</gene>
<keyword evidence="2 6" id="KW-0889">Transcription antitermination</keyword>
<dbReference type="EMBL" id="PXYT01000001">
    <property type="protein sequence ID" value="PSR31892.1"/>
    <property type="molecule type" value="Genomic_DNA"/>
</dbReference>
<dbReference type="HAMAP" id="MF_00073">
    <property type="entry name" value="NusB"/>
    <property type="match status" value="1"/>
</dbReference>
<dbReference type="GO" id="GO:0006353">
    <property type="term" value="P:DNA-templated transcription termination"/>
    <property type="evidence" value="ECO:0007669"/>
    <property type="project" value="UniProtKB-UniRule"/>
</dbReference>
<comment type="function">
    <text evidence="6">Involved in transcription antitermination. Required for transcription of ribosomal RNA (rRNA) genes. Binds specifically to the boxA antiterminator sequence of the ribosomal RNA (rrn) operons.</text>
</comment>
<accession>A0A2T2XBP5</accession>
<dbReference type="GO" id="GO:0003723">
    <property type="term" value="F:RNA binding"/>
    <property type="evidence" value="ECO:0007669"/>
    <property type="project" value="UniProtKB-UniRule"/>
</dbReference>
<dbReference type="AlphaFoldDB" id="A0A2T2XBP5"/>
<evidence type="ECO:0000256" key="7">
    <source>
        <dbReference type="SAM" id="MobiDB-lite"/>
    </source>
</evidence>
<keyword evidence="4 6" id="KW-0805">Transcription regulation</keyword>
<keyword evidence="5 6" id="KW-0804">Transcription</keyword>
<feature type="domain" description="NusB/RsmB/TIM44" evidence="8">
    <location>
        <begin position="5"/>
        <end position="127"/>
    </location>
</feature>
<comment type="caution">
    <text evidence="9">The sequence shown here is derived from an EMBL/GenBank/DDBJ whole genome shotgun (WGS) entry which is preliminary data.</text>
</comment>
<dbReference type="Gene3D" id="1.10.940.10">
    <property type="entry name" value="NusB-like"/>
    <property type="match status" value="1"/>
</dbReference>
<dbReference type="GO" id="GO:0031564">
    <property type="term" value="P:transcription antitermination"/>
    <property type="evidence" value="ECO:0007669"/>
    <property type="project" value="UniProtKB-KW"/>
</dbReference>
<feature type="region of interest" description="Disordered" evidence="7">
    <location>
        <begin position="129"/>
        <end position="158"/>
    </location>
</feature>
<keyword evidence="3 6" id="KW-0694">RNA-binding</keyword>
<dbReference type="Proteomes" id="UP000242699">
    <property type="component" value="Unassembled WGS sequence"/>
</dbReference>
<feature type="compositionally biased region" description="Basic and acidic residues" evidence="7">
    <location>
        <begin position="149"/>
        <end position="158"/>
    </location>
</feature>
<dbReference type="InterPro" id="IPR011605">
    <property type="entry name" value="NusB_fam"/>
</dbReference>
<proteinExistence type="inferred from homology"/>
<dbReference type="GO" id="GO:0005829">
    <property type="term" value="C:cytosol"/>
    <property type="evidence" value="ECO:0007669"/>
    <property type="project" value="TreeGrafter"/>
</dbReference>
<evidence type="ECO:0000259" key="8">
    <source>
        <dbReference type="Pfam" id="PF01029"/>
    </source>
</evidence>
<sequence>MARHHAREMALRVLFEHDLAHTDQEVLIERLKSQDTQDREFAESLVHGVLLHQEQVDRIIEKSSVDWRVHRMPTIDRNVLRIAVYELLYEPKTPISVLIAEALELAGDYSTDEAKRFVNGVLSSAAKVIRPQGDEDRLNSPESGQKESPLSKDDQTNS</sequence>
<evidence type="ECO:0000256" key="4">
    <source>
        <dbReference type="ARBA" id="ARBA00023015"/>
    </source>
</evidence>
<evidence type="ECO:0000313" key="10">
    <source>
        <dbReference type="Proteomes" id="UP000242699"/>
    </source>
</evidence>
<evidence type="ECO:0000256" key="3">
    <source>
        <dbReference type="ARBA" id="ARBA00022884"/>
    </source>
</evidence>
<protein>
    <recommendedName>
        <fullName evidence="6">Transcription antitermination protein NusB</fullName>
    </recommendedName>
    <alternativeName>
        <fullName evidence="6">Antitermination factor NusB</fullName>
    </alternativeName>
</protein>
<name>A0A2T2XBP5_9FIRM</name>